<dbReference type="eggNOG" id="ENOG502N615">
    <property type="taxonomic scope" value="Archaea"/>
</dbReference>
<dbReference type="OrthoDB" id="351067at2157"/>
<proteinExistence type="predicted"/>
<comment type="caution">
    <text evidence="1">The sequence shown here is derived from an EMBL/GenBank/DDBJ whole genome shotgun (WGS) entry which is preliminary data.</text>
</comment>
<evidence type="ECO:0000313" key="2">
    <source>
        <dbReference type="Proteomes" id="UP000011626"/>
    </source>
</evidence>
<reference evidence="1 2" key="1">
    <citation type="journal article" date="2014" name="PLoS Genet.">
        <title>Phylogenetically driven sequencing of extremely halophilic archaea reveals strategies for static and dynamic osmo-response.</title>
        <authorList>
            <person name="Becker E.A."/>
            <person name="Seitzer P.M."/>
            <person name="Tritt A."/>
            <person name="Larsen D."/>
            <person name="Krusor M."/>
            <person name="Yao A.I."/>
            <person name="Wu D."/>
            <person name="Madern D."/>
            <person name="Eisen J.A."/>
            <person name="Darling A.E."/>
            <person name="Facciotti M.T."/>
        </authorList>
    </citation>
    <scope>NUCLEOTIDE SEQUENCE [LARGE SCALE GENOMIC DNA]</scope>
    <source>
        <strain evidence="1 2">2-9-1</strain>
    </source>
</reference>
<keyword evidence="2" id="KW-1185">Reference proteome</keyword>
<dbReference type="Proteomes" id="UP000011626">
    <property type="component" value="Unassembled WGS sequence"/>
</dbReference>
<evidence type="ECO:0000313" key="1">
    <source>
        <dbReference type="EMBL" id="ELZ21071.1"/>
    </source>
</evidence>
<protein>
    <submittedName>
        <fullName evidence="1">Uncharacterized protein</fullName>
    </submittedName>
</protein>
<accession>M0CCS6</accession>
<sequence length="128" mass="14074">MRLELTITADKSELPLIVNALSTLEGDVDVSVDADGDDGGQIAIDLTNEGRYVLAAVQESPGSALRVIHRTVNELDGTPFEGYSQEDGWNDEREEVQGLLWSLKSEDLVRNDGQQWYPTDDAPTDVLQ</sequence>
<dbReference type="AlphaFoldDB" id="M0CCS6"/>
<name>M0CCS6_9EURY</name>
<organism evidence="1 2">
    <name type="scientific">Halosimplex carlsbadense 2-9-1</name>
    <dbReference type="NCBI Taxonomy" id="797114"/>
    <lineage>
        <taxon>Archaea</taxon>
        <taxon>Methanobacteriati</taxon>
        <taxon>Methanobacteriota</taxon>
        <taxon>Stenosarchaea group</taxon>
        <taxon>Halobacteria</taxon>
        <taxon>Halobacteriales</taxon>
        <taxon>Haloarculaceae</taxon>
        <taxon>Halosimplex</taxon>
    </lineage>
</organism>
<gene>
    <name evidence="1" type="ORF">C475_18973</name>
</gene>
<dbReference type="EMBL" id="AOIU01000043">
    <property type="protein sequence ID" value="ELZ21071.1"/>
    <property type="molecule type" value="Genomic_DNA"/>
</dbReference>
<dbReference type="RefSeq" id="WP_006885459.1">
    <property type="nucleotide sequence ID" value="NZ_AOIU01000043.1"/>
</dbReference>